<gene>
    <name evidence="1" type="ORF">FC871_19625</name>
</gene>
<dbReference type="AlphaFoldDB" id="A0A846JFH6"/>
<keyword evidence="1" id="KW-0540">Nuclease</keyword>
<sequence>MINIALKKLCRCGKVIDYNKRMCDECKNKYDKSKKESYKEYKKNRKDNREQKFYSNKEWITVRDIVRRKYNNICLYSYYTLHEIKYVDYIHHIIELKEDWDKRLDIDNLIPLSDKSHKIVHRAYDRSAKDKKQMQELLRELKGKYEKEFSTNLKS</sequence>
<organism evidence="1 2">
    <name type="scientific">Clostridium botulinum</name>
    <dbReference type="NCBI Taxonomy" id="1491"/>
    <lineage>
        <taxon>Bacteria</taxon>
        <taxon>Bacillati</taxon>
        <taxon>Bacillota</taxon>
        <taxon>Clostridia</taxon>
        <taxon>Eubacteriales</taxon>
        <taxon>Clostridiaceae</taxon>
        <taxon>Clostridium</taxon>
    </lineage>
</organism>
<keyword evidence="1" id="KW-0378">Hydrolase</keyword>
<proteinExistence type="predicted"/>
<comment type="caution">
    <text evidence="1">The sequence shown here is derived from an EMBL/GenBank/DDBJ whole genome shotgun (WGS) entry which is preliminary data.</text>
</comment>
<keyword evidence="1" id="KW-0255">Endonuclease</keyword>
<name>A0A846JFH6_CLOBO</name>
<dbReference type="Proteomes" id="UP000480039">
    <property type="component" value="Unassembled WGS sequence"/>
</dbReference>
<evidence type="ECO:0000313" key="2">
    <source>
        <dbReference type="Proteomes" id="UP000480039"/>
    </source>
</evidence>
<reference evidence="1 2" key="1">
    <citation type="submission" date="2019-04" db="EMBL/GenBank/DDBJ databases">
        <title>Genome sequencing of Clostridium botulinum Groups I-IV and Clostridium butyricum.</title>
        <authorList>
            <person name="Brunt J."/>
            <person name="Van Vliet A.H.M."/>
            <person name="Stringer S.C."/>
            <person name="Carter A.T."/>
            <person name="Peck M.W."/>
        </authorList>
    </citation>
    <scope>NUCLEOTIDE SEQUENCE [LARGE SCALE GENOMIC DNA]</scope>
    <source>
        <strain evidence="1 2">Colworth BL30</strain>
    </source>
</reference>
<protein>
    <submittedName>
        <fullName evidence="1">HNH endonuclease</fullName>
    </submittedName>
</protein>
<accession>A0A846JFH6</accession>
<evidence type="ECO:0000313" key="1">
    <source>
        <dbReference type="EMBL" id="NFJ10623.1"/>
    </source>
</evidence>
<dbReference type="EMBL" id="SWQE01000017">
    <property type="protein sequence ID" value="NFJ10623.1"/>
    <property type="molecule type" value="Genomic_DNA"/>
</dbReference>
<dbReference type="GO" id="GO:0004519">
    <property type="term" value="F:endonuclease activity"/>
    <property type="evidence" value="ECO:0007669"/>
    <property type="project" value="UniProtKB-KW"/>
</dbReference>